<keyword evidence="1" id="KW-0233">DNA recombination</keyword>
<dbReference type="PROSITE" id="PS51898">
    <property type="entry name" value="TYR_RECOMBINASE"/>
    <property type="match status" value="1"/>
</dbReference>
<protein>
    <submittedName>
        <fullName evidence="3">Integrase</fullName>
    </submittedName>
</protein>
<evidence type="ECO:0000256" key="1">
    <source>
        <dbReference type="ARBA" id="ARBA00023172"/>
    </source>
</evidence>
<dbReference type="InterPro" id="IPR013762">
    <property type="entry name" value="Integrase-like_cat_sf"/>
</dbReference>
<comment type="caution">
    <text evidence="3">The sequence shown here is derived from an EMBL/GenBank/DDBJ whole genome shotgun (WGS) entry which is preliminary data.</text>
</comment>
<dbReference type="InterPro" id="IPR002104">
    <property type="entry name" value="Integrase_catalytic"/>
</dbReference>
<evidence type="ECO:0000313" key="3">
    <source>
        <dbReference type="EMBL" id="MBP2372121.1"/>
    </source>
</evidence>
<evidence type="ECO:0000313" key="4">
    <source>
        <dbReference type="Proteomes" id="UP000766570"/>
    </source>
</evidence>
<sequence length="47" mass="4869">MSAGANVKAVQRMLGHSSAAMTLDVYAELFDDDLDAADIALDAAVSK</sequence>
<organism evidence="3 4">
    <name type="scientific">Paeniglutamicibacter psychrophenolicus</name>
    <dbReference type="NCBI Taxonomy" id="257454"/>
    <lineage>
        <taxon>Bacteria</taxon>
        <taxon>Bacillati</taxon>
        <taxon>Actinomycetota</taxon>
        <taxon>Actinomycetes</taxon>
        <taxon>Micrococcales</taxon>
        <taxon>Micrococcaceae</taxon>
        <taxon>Paeniglutamicibacter</taxon>
    </lineage>
</organism>
<dbReference type="Gene3D" id="1.10.443.10">
    <property type="entry name" value="Intergrase catalytic core"/>
    <property type="match status" value="1"/>
</dbReference>
<dbReference type="SUPFAM" id="SSF56349">
    <property type="entry name" value="DNA breaking-rejoining enzymes"/>
    <property type="match status" value="1"/>
</dbReference>
<dbReference type="Proteomes" id="UP000766570">
    <property type="component" value="Unassembled WGS sequence"/>
</dbReference>
<dbReference type="InterPro" id="IPR011010">
    <property type="entry name" value="DNA_brk_join_enz"/>
</dbReference>
<reference evidence="3 4" key="1">
    <citation type="submission" date="2021-03" db="EMBL/GenBank/DDBJ databases">
        <title>Sequencing the genomes of 1000 actinobacteria strains.</title>
        <authorList>
            <person name="Klenk H.-P."/>
        </authorList>
    </citation>
    <scope>NUCLEOTIDE SEQUENCE [LARGE SCALE GENOMIC DNA]</scope>
    <source>
        <strain evidence="3 4">DSM 15454</strain>
    </source>
</reference>
<name>A0ABS4W7E5_9MICC</name>
<proteinExistence type="predicted"/>
<accession>A0ABS4W7E5</accession>
<keyword evidence="4" id="KW-1185">Reference proteome</keyword>
<feature type="domain" description="Tyr recombinase" evidence="2">
    <location>
        <begin position="1"/>
        <end position="39"/>
    </location>
</feature>
<gene>
    <name evidence="3" type="ORF">JOF46_000033</name>
</gene>
<dbReference type="EMBL" id="JAGIOE010000001">
    <property type="protein sequence ID" value="MBP2372121.1"/>
    <property type="molecule type" value="Genomic_DNA"/>
</dbReference>
<evidence type="ECO:0000259" key="2">
    <source>
        <dbReference type="PROSITE" id="PS51898"/>
    </source>
</evidence>